<evidence type="ECO:0000256" key="6">
    <source>
        <dbReference type="ARBA" id="ARBA00022603"/>
    </source>
</evidence>
<dbReference type="GO" id="GO:0004719">
    <property type="term" value="F:protein-L-isoaspartate (D-aspartate) O-methyltransferase activity"/>
    <property type="evidence" value="ECO:0007669"/>
    <property type="project" value="UniProtKB-EC"/>
</dbReference>
<evidence type="ECO:0000256" key="4">
    <source>
        <dbReference type="ARBA" id="ARBA00013346"/>
    </source>
</evidence>
<evidence type="ECO:0000256" key="8">
    <source>
        <dbReference type="ARBA" id="ARBA00022691"/>
    </source>
</evidence>
<evidence type="ECO:0000313" key="12">
    <source>
        <dbReference type="EMBL" id="OPC81789.1"/>
    </source>
</evidence>
<comment type="subcellular location">
    <subcellularLocation>
        <location evidence="1">Cytoplasm</location>
    </subcellularLocation>
</comment>
<dbReference type="Pfam" id="PF01135">
    <property type="entry name" value="PCMT"/>
    <property type="match status" value="1"/>
</dbReference>
<keyword evidence="6" id="KW-0489">Methyltransferase</keyword>
<comment type="caution">
    <text evidence="12">The sequence shown here is derived from an EMBL/GenBank/DDBJ whole genome shotgun (WGS) entry which is preliminary data.</text>
</comment>
<reference evidence="12 13" key="1">
    <citation type="submission" date="2017-03" db="EMBL/GenBank/DDBJ databases">
        <title>Draft genome sequence of Streptomyces scabrisporus NF3, endophyte isolated from Amphipterygium adstringens.</title>
        <authorList>
            <person name="Vazquez M."/>
            <person name="Ceapa C.D."/>
            <person name="Rodriguez Luna D."/>
            <person name="Sanchez Esquivel S."/>
        </authorList>
    </citation>
    <scope>NUCLEOTIDE SEQUENCE [LARGE SCALE GENOMIC DNA]</scope>
    <source>
        <strain evidence="12 13">NF3</strain>
    </source>
</reference>
<evidence type="ECO:0000256" key="11">
    <source>
        <dbReference type="ARBA" id="ARBA00031350"/>
    </source>
</evidence>
<dbReference type="STRING" id="159449.B4N89_13345"/>
<evidence type="ECO:0000256" key="9">
    <source>
        <dbReference type="ARBA" id="ARBA00030757"/>
    </source>
</evidence>
<evidence type="ECO:0000256" key="7">
    <source>
        <dbReference type="ARBA" id="ARBA00022679"/>
    </source>
</evidence>
<dbReference type="PANTHER" id="PTHR11579">
    <property type="entry name" value="PROTEIN-L-ISOASPARTATE O-METHYLTRANSFERASE"/>
    <property type="match status" value="1"/>
</dbReference>
<evidence type="ECO:0000256" key="1">
    <source>
        <dbReference type="ARBA" id="ARBA00004496"/>
    </source>
</evidence>
<protein>
    <recommendedName>
        <fullName evidence="4">Protein-L-isoaspartate O-methyltransferase</fullName>
        <ecNumber evidence="3">2.1.1.77</ecNumber>
    </recommendedName>
    <alternativeName>
        <fullName evidence="11">L-isoaspartyl protein carboxyl methyltransferase</fullName>
    </alternativeName>
    <alternativeName>
        <fullName evidence="9">Protein L-isoaspartyl methyltransferase</fullName>
    </alternativeName>
    <alternativeName>
        <fullName evidence="10">Protein-beta-aspartate methyltransferase</fullName>
    </alternativeName>
</protein>
<name>A0A1T3NY82_9ACTN</name>
<dbReference type="Proteomes" id="UP000190037">
    <property type="component" value="Unassembled WGS sequence"/>
</dbReference>
<dbReference type="OrthoDB" id="5143400at2"/>
<dbReference type="InterPro" id="IPR000682">
    <property type="entry name" value="PCMT"/>
</dbReference>
<gene>
    <name evidence="12" type="ORF">B4N89_13345</name>
</gene>
<sequence length="394" mass="42897">MGLLRRVEEVVGELPQVWRQAFVGVPRHVFLPDVVWLRRPDGDRHERCDRVREPERWWAAAYADAPVVVQMCDGGAPRSGGAEWPSSSASQPSIVAAMLLALDVADGHRVLEIGTGTGWNAGLLAHRLDDDRRLVTVEVDVNLARIAEARLAGLGRHPAVVWGDGAEGWATGAPYDRILSTAAVTHLPPAWIRQCRPGAGIVTPWATAWTTNGTLVATVDERGRAHGRFRPGGAFMHLRGHRSRITHVGEVVAPDHTPAPSTTTLSPWQVAGGDLTAEFAIGLMAPGVWHHWDETPDIDDVHTRLWVGDEAGTSWASVDYDGRQLTTFAVHHHGPRRLWDEIEAAWSRWCAAGRPGVEAFGWTVSANGAQHARVPEADAAFPTAHSADEPSWSL</sequence>
<keyword evidence="7" id="KW-0808">Transferase</keyword>
<evidence type="ECO:0000313" key="13">
    <source>
        <dbReference type="Proteomes" id="UP000190037"/>
    </source>
</evidence>
<keyword evidence="8" id="KW-0949">S-adenosyl-L-methionine</keyword>
<evidence type="ECO:0000256" key="5">
    <source>
        <dbReference type="ARBA" id="ARBA00022490"/>
    </source>
</evidence>
<dbReference type="CDD" id="cd02440">
    <property type="entry name" value="AdoMet_MTases"/>
    <property type="match status" value="1"/>
</dbReference>
<dbReference type="PANTHER" id="PTHR11579:SF0">
    <property type="entry name" value="PROTEIN-L-ISOASPARTATE(D-ASPARTATE) O-METHYLTRANSFERASE"/>
    <property type="match status" value="1"/>
</dbReference>
<dbReference type="InterPro" id="IPR029063">
    <property type="entry name" value="SAM-dependent_MTases_sf"/>
</dbReference>
<comment type="similarity">
    <text evidence="2">Belongs to the methyltransferase superfamily. L-isoaspartyl/D-aspartyl protein methyltransferase family.</text>
</comment>
<dbReference type="EC" id="2.1.1.77" evidence="3"/>
<dbReference type="GO" id="GO:0005737">
    <property type="term" value="C:cytoplasm"/>
    <property type="evidence" value="ECO:0007669"/>
    <property type="project" value="UniProtKB-SubCell"/>
</dbReference>
<dbReference type="PROSITE" id="PS01279">
    <property type="entry name" value="PCMT"/>
    <property type="match status" value="1"/>
</dbReference>
<keyword evidence="5" id="KW-0963">Cytoplasm</keyword>
<organism evidence="12 13">
    <name type="scientific">Embleya scabrispora</name>
    <dbReference type="NCBI Taxonomy" id="159449"/>
    <lineage>
        <taxon>Bacteria</taxon>
        <taxon>Bacillati</taxon>
        <taxon>Actinomycetota</taxon>
        <taxon>Actinomycetes</taxon>
        <taxon>Kitasatosporales</taxon>
        <taxon>Streptomycetaceae</taxon>
        <taxon>Embleya</taxon>
    </lineage>
</organism>
<evidence type="ECO:0000256" key="2">
    <source>
        <dbReference type="ARBA" id="ARBA00005369"/>
    </source>
</evidence>
<evidence type="ECO:0000256" key="3">
    <source>
        <dbReference type="ARBA" id="ARBA00011890"/>
    </source>
</evidence>
<accession>A0A1T3NY82</accession>
<keyword evidence="13" id="KW-1185">Reference proteome</keyword>
<dbReference type="EMBL" id="MWQN01000001">
    <property type="protein sequence ID" value="OPC81789.1"/>
    <property type="molecule type" value="Genomic_DNA"/>
</dbReference>
<evidence type="ECO:0000256" key="10">
    <source>
        <dbReference type="ARBA" id="ARBA00031323"/>
    </source>
</evidence>
<dbReference type="GO" id="GO:0032259">
    <property type="term" value="P:methylation"/>
    <property type="evidence" value="ECO:0007669"/>
    <property type="project" value="UniProtKB-KW"/>
</dbReference>
<dbReference type="SUPFAM" id="SSF53335">
    <property type="entry name" value="S-adenosyl-L-methionine-dependent methyltransferases"/>
    <property type="match status" value="1"/>
</dbReference>
<proteinExistence type="inferred from homology"/>
<dbReference type="AlphaFoldDB" id="A0A1T3NY82"/>
<dbReference type="Gene3D" id="3.40.50.150">
    <property type="entry name" value="Vaccinia Virus protein VP39"/>
    <property type="match status" value="1"/>
</dbReference>